<evidence type="ECO:0000313" key="1">
    <source>
        <dbReference type="EMBL" id="OMO55236.1"/>
    </source>
</evidence>
<dbReference type="Proteomes" id="UP000188268">
    <property type="component" value="Unassembled WGS sequence"/>
</dbReference>
<feature type="non-terminal residue" evidence="1">
    <location>
        <position position="1"/>
    </location>
</feature>
<dbReference type="EMBL" id="AWWV01014738">
    <property type="protein sequence ID" value="OMO55236.1"/>
    <property type="molecule type" value="Genomic_DNA"/>
</dbReference>
<proteinExistence type="predicted"/>
<sequence length="42" mass="5029">DDPHLWRYGSDQVIRRCIPDEDIQSVLKFCPQMQVEELKPRS</sequence>
<dbReference type="OrthoDB" id="10481433at2759"/>
<comment type="caution">
    <text evidence="1">The sequence shown here is derived from an EMBL/GenBank/DDBJ whole genome shotgun (WGS) entry which is preliminary data.</text>
</comment>
<dbReference type="AlphaFoldDB" id="A0A1R3GAZ4"/>
<dbReference type="Gramene" id="OMO55236">
    <property type="protein sequence ID" value="OMO55236"/>
    <property type="gene ID" value="CCACVL1_27339"/>
</dbReference>
<name>A0A1R3GAZ4_COCAP</name>
<protein>
    <submittedName>
        <fullName evidence="1">Uncharacterized protein</fullName>
    </submittedName>
</protein>
<evidence type="ECO:0000313" key="2">
    <source>
        <dbReference type="Proteomes" id="UP000188268"/>
    </source>
</evidence>
<gene>
    <name evidence="1" type="ORF">CCACVL1_27339</name>
</gene>
<organism evidence="1 2">
    <name type="scientific">Corchorus capsularis</name>
    <name type="common">Jute</name>
    <dbReference type="NCBI Taxonomy" id="210143"/>
    <lineage>
        <taxon>Eukaryota</taxon>
        <taxon>Viridiplantae</taxon>
        <taxon>Streptophyta</taxon>
        <taxon>Embryophyta</taxon>
        <taxon>Tracheophyta</taxon>
        <taxon>Spermatophyta</taxon>
        <taxon>Magnoliopsida</taxon>
        <taxon>eudicotyledons</taxon>
        <taxon>Gunneridae</taxon>
        <taxon>Pentapetalae</taxon>
        <taxon>rosids</taxon>
        <taxon>malvids</taxon>
        <taxon>Malvales</taxon>
        <taxon>Malvaceae</taxon>
        <taxon>Grewioideae</taxon>
        <taxon>Apeibeae</taxon>
        <taxon>Corchorus</taxon>
    </lineage>
</organism>
<reference evidence="1 2" key="1">
    <citation type="submission" date="2013-09" db="EMBL/GenBank/DDBJ databases">
        <title>Corchorus capsularis genome sequencing.</title>
        <authorList>
            <person name="Alam M."/>
            <person name="Haque M.S."/>
            <person name="Islam M.S."/>
            <person name="Emdad E.M."/>
            <person name="Islam M.M."/>
            <person name="Ahmed B."/>
            <person name="Halim A."/>
            <person name="Hossen Q.M.M."/>
            <person name="Hossain M.Z."/>
            <person name="Ahmed R."/>
            <person name="Khan M.M."/>
            <person name="Islam R."/>
            <person name="Rashid M.M."/>
            <person name="Khan S.A."/>
            <person name="Rahman M.S."/>
            <person name="Alam M."/>
        </authorList>
    </citation>
    <scope>NUCLEOTIDE SEQUENCE [LARGE SCALE GENOMIC DNA]</scope>
    <source>
        <strain evidence="2">cv. CVL-1</strain>
        <tissue evidence="1">Whole seedling</tissue>
    </source>
</reference>
<accession>A0A1R3GAZ4</accession>
<keyword evidence="2" id="KW-1185">Reference proteome</keyword>